<dbReference type="Proteomes" id="UP001633002">
    <property type="component" value="Unassembled WGS sequence"/>
</dbReference>
<comment type="caution">
    <text evidence="2">The sequence shown here is derived from an EMBL/GenBank/DDBJ whole genome shotgun (WGS) entry which is preliminary data.</text>
</comment>
<evidence type="ECO:0000313" key="2">
    <source>
        <dbReference type="EMBL" id="KAL3692243.1"/>
    </source>
</evidence>
<dbReference type="AlphaFoldDB" id="A0ABD3HLD7"/>
<sequence length="612" mass="69726">MVPAAPKDPMELISEVDEKKLLKVDHDKYKTMYPFGTDAVFSVPVEKIEEAPSIFVYRSVNEKYVMDTFKRMIKNSTFIPQIADLLPLSLSKEDSNNEQAYFVPSFVECLRQTRSQWIDLNRPQGAQGSNKKNPVFEQFKSTVSQTMGRKSYKEFISLVCCSDDIFKEFENFVGAWEKGEIPDVYGALGKPKGERDVGEVLRDFSQLSVNRFRPVNGLPDEDLKLVWSQLAQGSVWVSRPAKYQGLEDIVALKEYCKALKGKDKLGKAIVRYWTTRYQEDFNTWGQLAVSYTIPEPWLGEMLKYLPEKPEKEEKQKFSCFLSIVKELTSSEGFAIVAVMEFGKQLVSFSAVLKELKDARVLMECGGYEGPRLQRSIDLLSPSWQLVYAYVSFGPEDYKPLLCSTEGLHPTCNEFATKKGLEDVEPEKGENTVQLNLKNKLPRWEFVNLSSPDDEPLTHPLCKRRGFCYRMIVNYSEEDSTVLDFFSGGIFTREALFSHRDVIYFAHSEKEAIFVKEYAKALLHCSNRVRSWYERYKSLKVPTSSSPPPALASSSQQPGLASTSQQPARAVADEDEIEDTDAAKFVFDADVENEARTNFGNARRRVAFNKNIV</sequence>
<accession>A0ABD3HLD7</accession>
<gene>
    <name evidence="2" type="ORF">R1sor_005894</name>
</gene>
<evidence type="ECO:0000256" key="1">
    <source>
        <dbReference type="SAM" id="MobiDB-lite"/>
    </source>
</evidence>
<name>A0ABD3HLD7_9MARC</name>
<feature type="region of interest" description="Disordered" evidence="1">
    <location>
        <begin position="540"/>
        <end position="575"/>
    </location>
</feature>
<keyword evidence="3" id="KW-1185">Reference proteome</keyword>
<evidence type="ECO:0000313" key="3">
    <source>
        <dbReference type="Proteomes" id="UP001633002"/>
    </source>
</evidence>
<reference evidence="2 3" key="1">
    <citation type="submission" date="2024-09" db="EMBL/GenBank/DDBJ databases">
        <title>Chromosome-scale assembly of Riccia sorocarpa.</title>
        <authorList>
            <person name="Paukszto L."/>
        </authorList>
    </citation>
    <scope>NUCLEOTIDE SEQUENCE [LARGE SCALE GENOMIC DNA]</scope>
    <source>
        <strain evidence="2">LP-2024</strain>
        <tissue evidence="2">Aerial parts of the thallus</tissue>
    </source>
</reference>
<dbReference type="EMBL" id="JBJQOH010000003">
    <property type="protein sequence ID" value="KAL3692243.1"/>
    <property type="molecule type" value="Genomic_DNA"/>
</dbReference>
<proteinExistence type="predicted"/>
<protein>
    <submittedName>
        <fullName evidence="2">Uncharacterized protein</fullName>
    </submittedName>
</protein>
<organism evidence="2 3">
    <name type="scientific">Riccia sorocarpa</name>
    <dbReference type="NCBI Taxonomy" id="122646"/>
    <lineage>
        <taxon>Eukaryota</taxon>
        <taxon>Viridiplantae</taxon>
        <taxon>Streptophyta</taxon>
        <taxon>Embryophyta</taxon>
        <taxon>Marchantiophyta</taxon>
        <taxon>Marchantiopsida</taxon>
        <taxon>Marchantiidae</taxon>
        <taxon>Marchantiales</taxon>
        <taxon>Ricciaceae</taxon>
        <taxon>Riccia</taxon>
    </lineage>
</organism>